<protein>
    <recommendedName>
        <fullName evidence="2 6">Adenylyl-sulfate kinase</fullName>
        <ecNumber evidence="2 6">2.7.1.25</ecNumber>
    </recommendedName>
    <alternativeName>
        <fullName evidence="6">APS kinase</fullName>
    </alternativeName>
    <alternativeName>
        <fullName evidence="6">ATP adenosine-5'-phosphosulfate 3'-phosphotransferase</fullName>
    </alternativeName>
    <alternativeName>
        <fullName evidence="6">Adenosine-5'-phosphosulfate kinase</fullName>
    </alternativeName>
</protein>
<dbReference type="GO" id="GO:0005737">
    <property type="term" value="C:cytoplasm"/>
    <property type="evidence" value="ECO:0007669"/>
    <property type="project" value="TreeGrafter"/>
</dbReference>
<name>A0A2M7XF68_9BACT</name>
<evidence type="ECO:0000256" key="6">
    <source>
        <dbReference type="HAMAP-Rule" id="MF_00065"/>
    </source>
</evidence>
<accession>A0A2M7XF68</accession>
<keyword evidence="3 6" id="KW-0808">Transferase</keyword>
<feature type="binding site" evidence="6">
    <location>
        <begin position="10"/>
        <end position="17"/>
    </location>
    <ligand>
        <name>ATP</name>
        <dbReference type="ChEBI" id="CHEBI:30616"/>
    </ligand>
</feature>
<comment type="catalytic activity">
    <reaction evidence="1 6 7">
        <text>adenosine 5'-phosphosulfate + ATP = 3'-phosphoadenylyl sulfate + ADP + H(+)</text>
        <dbReference type="Rhea" id="RHEA:24152"/>
        <dbReference type="ChEBI" id="CHEBI:15378"/>
        <dbReference type="ChEBI" id="CHEBI:30616"/>
        <dbReference type="ChEBI" id="CHEBI:58243"/>
        <dbReference type="ChEBI" id="CHEBI:58339"/>
        <dbReference type="ChEBI" id="CHEBI:456216"/>
        <dbReference type="EC" id="2.7.1.25"/>
    </reaction>
</comment>
<dbReference type="Gene3D" id="3.40.50.300">
    <property type="entry name" value="P-loop containing nucleotide triphosphate hydrolases"/>
    <property type="match status" value="1"/>
</dbReference>
<evidence type="ECO:0000313" key="10">
    <source>
        <dbReference type="Proteomes" id="UP000231263"/>
    </source>
</evidence>
<dbReference type="Pfam" id="PF01583">
    <property type="entry name" value="APS_kinase"/>
    <property type="match status" value="1"/>
</dbReference>
<dbReference type="GO" id="GO:0010134">
    <property type="term" value="P:sulfate assimilation via adenylyl sulfate reduction"/>
    <property type="evidence" value="ECO:0007669"/>
    <property type="project" value="TreeGrafter"/>
</dbReference>
<dbReference type="GO" id="GO:0004020">
    <property type="term" value="F:adenylylsulfate kinase activity"/>
    <property type="evidence" value="ECO:0007669"/>
    <property type="project" value="UniProtKB-UniRule"/>
</dbReference>
<dbReference type="GO" id="GO:0005524">
    <property type="term" value="F:ATP binding"/>
    <property type="evidence" value="ECO:0007669"/>
    <property type="project" value="UniProtKB-UniRule"/>
</dbReference>
<reference evidence="10" key="1">
    <citation type="submission" date="2017-09" db="EMBL/GenBank/DDBJ databases">
        <title>Depth-based differentiation of microbial function through sediment-hosted aquifers and enrichment of novel symbionts in the deep terrestrial subsurface.</title>
        <authorList>
            <person name="Probst A.J."/>
            <person name="Ladd B."/>
            <person name="Jarett J.K."/>
            <person name="Geller-Mcgrath D.E."/>
            <person name="Sieber C.M.K."/>
            <person name="Emerson J.B."/>
            <person name="Anantharaman K."/>
            <person name="Thomas B.C."/>
            <person name="Malmstrom R."/>
            <person name="Stieglmeier M."/>
            <person name="Klingl A."/>
            <person name="Woyke T."/>
            <person name="Ryan C.M."/>
            <person name="Banfield J.F."/>
        </authorList>
    </citation>
    <scope>NUCLEOTIDE SEQUENCE [LARGE SCALE GENOMIC DNA]</scope>
</reference>
<evidence type="ECO:0000256" key="3">
    <source>
        <dbReference type="ARBA" id="ARBA00022679"/>
    </source>
</evidence>
<dbReference type="PANTHER" id="PTHR42700:SF1">
    <property type="entry name" value="SULFATE ADENYLYLTRANSFERASE"/>
    <property type="match status" value="1"/>
</dbReference>
<evidence type="ECO:0000256" key="7">
    <source>
        <dbReference type="RuleBase" id="RU004347"/>
    </source>
</evidence>
<dbReference type="EMBL" id="PFWT01000009">
    <property type="protein sequence ID" value="PJA46505.1"/>
    <property type="molecule type" value="Genomic_DNA"/>
</dbReference>
<dbReference type="UniPathway" id="UPA00140">
    <property type="reaction ID" value="UER00205"/>
</dbReference>
<evidence type="ECO:0000256" key="4">
    <source>
        <dbReference type="ARBA" id="ARBA00022741"/>
    </source>
</evidence>
<organism evidence="9 10">
    <name type="scientific">Candidatus Uhrbacteria bacterium CG_4_9_14_3_um_filter_41_35</name>
    <dbReference type="NCBI Taxonomy" id="1975034"/>
    <lineage>
        <taxon>Bacteria</taxon>
        <taxon>Candidatus Uhriibacteriota</taxon>
    </lineage>
</organism>
<dbReference type="Proteomes" id="UP000231263">
    <property type="component" value="Unassembled WGS sequence"/>
</dbReference>
<dbReference type="GO" id="GO:0070814">
    <property type="term" value="P:hydrogen sulfide biosynthetic process"/>
    <property type="evidence" value="ECO:0007669"/>
    <property type="project" value="UniProtKB-UniRule"/>
</dbReference>
<proteinExistence type="inferred from homology"/>
<dbReference type="NCBIfam" id="TIGR00455">
    <property type="entry name" value="apsK"/>
    <property type="match status" value="1"/>
</dbReference>
<evidence type="ECO:0000256" key="2">
    <source>
        <dbReference type="ARBA" id="ARBA00012121"/>
    </source>
</evidence>
<dbReference type="AlphaFoldDB" id="A0A2M7XF68"/>
<evidence type="ECO:0000256" key="5">
    <source>
        <dbReference type="ARBA" id="ARBA00022840"/>
    </source>
</evidence>
<dbReference type="InterPro" id="IPR002891">
    <property type="entry name" value="APS"/>
</dbReference>
<sequence length="174" mass="19275">MNSVVILLTGLSGSGKSTLAKALHTELRERSVSAYQLDGDVLREHLCSDLNFSEIDRTENLRRAGAVAKILADSGQTVIASFIAPFEQARQNIRATVGADRFIEVHVDCPLEVCEARDIKGLYKRSRNGEIENFTGITSPYEKPQNPDIIVNTSEQSEEECLEIILGYILPRIL</sequence>
<dbReference type="NCBIfam" id="NF003013">
    <property type="entry name" value="PRK03846.1"/>
    <property type="match status" value="1"/>
</dbReference>
<dbReference type="HAMAP" id="MF_00065">
    <property type="entry name" value="Adenylyl_sulf_kinase"/>
    <property type="match status" value="1"/>
</dbReference>
<feature type="domain" description="APS kinase" evidence="8">
    <location>
        <begin position="3"/>
        <end position="152"/>
    </location>
</feature>
<dbReference type="PANTHER" id="PTHR42700">
    <property type="entry name" value="SULFATE ADENYLYLTRANSFERASE"/>
    <property type="match status" value="1"/>
</dbReference>
<comment type="caution">
    <text evidence="6">Lacks conserved residue(s) required for the propagation of feature annotation.</text>
</comment>
<comment type="function">
    <text evidence="6 7">Catalyzes the synthesis of activated sulfate.</text>
</comment>
<evidence type="ECO:0000256" key="1">
    <source>
        <dbReference type="ARBA" id="ARBA00001823"/>
    </source>
</evidence>
<dbReference type="SUPFAM" id="SSF52540">
    <property type="entry name" value="P-loop containing nucleoside triphosphate hydrolases"/>
    <property type="match status" value="1"/>
</dbReference>
<dbReference type="GO" id="GO:0019379">
    <property type="term" value="P:sulfate assimilation, phosphoadenylyl sulfate reduction by phosphoadenylyl-sulfate reductase (thioredoxin)"/>
    <property type="evidence" value="ECO:0007669"/>
    <property type="project" value="TreeGrafter"/>
</dbReference>
<evidence type="ECO:0000313" key="9">
    <source>
        <dbReference type="EMBL" id="PJA46505.1"/>
    </source>
</evidence>
<keyword evidence="6" id="KW-0597">Phosphoprotein</keyword>
<keyword evidence="5 6" id="KW-0067">ATP-binding</keyword>
<comment type="similarity">
    <text evidence="6 7">Belongs to the APS kinase family.</text>
</comment>
<dbReference type="GO" id="GO:0004781">
    <property type="term" value="F:sulfate adenylyltransferase (ATP) activity"/>
    <property type="evidence" value="ECO:0007669"/>
    <property type="project" value="TreeGrafter"/>
</dbReference>
<dbReference type="InterPro" id="IPR027417">
    <property type="entry name" value="P-loop_NTPase"/>
</dbReference>
<evidence type="ECO:0000259" key="8">
    <source>
        <dbReference type="Pfam" id="PF01583"/>
    </source>
</evidence>
<dbReference type="EC" id="2.7.1.25" evidence="2 6"/>
<comment type="caution">
    <text evidence="9">The sequence shown here is derived from an EMBL/GenBank/DDBJ whole genome shotgun (WGS) entry which is preliminary data.</text>
</comment>
<gene>
    <name evidence="6 9" type="primary">cysC</name>
    <name evidence="9" type="ORF">CO173_01945</name>
</gene>
<dbReference type="InterPro" id="IPR059117">
    <property type="entry name" value="APS_kinase_dom"/>
</dbReference>
<keyword evidence="4 6" id="KW-0547">Nucleotide-binding</keyword>
<keyword evidence="6 7" id="KW-0418">Kinase</keyword>
<dbReference type="InterPro" id="IPR050512">
    <property type="entry name" value="Sulf_AdTrans/APS_kinase"/>
</dbReference>
<comment type="pathway">
    <text evidence="6 7">Sulfur metabolism; hydrogen sulfide biosynthesis; sulfite from sulfate: step 2/3.</text>
</comment>
<dbReference type="CDD" id="cd02027">
    <property type="entry name" value="APSK"/>
    <property type="match status" value="1"/>
</dbReference>